<evidence type="ECO:0000256" key="2">
    <source>
        <dbReference type="ARBA" id="ARBA00022448"/>
    </source>
</evidence>
<proteinExistence type="predicted"/>
<dbReference type="InterPro" id="IPR036259">
    <property type="entry name" value="MFS_trans_sf"/>
</dbReference>
<keyword evidence="5 7" id="KW-1133">Transmembrane helix</keyword>
<dbReference type="PROSITE" id="PS50850">
    <property type="entry name" value="MFS"/>
    <property type="match status" value="1"/>
</dbReference>
<evidence type="ECO:0000256" key="5">
    <source>
        <dbReference type="ARBA" id="ARBA00022989"/>
    </source>
</evidence>
<sequence>MTDTTTPKALWRRNLHILWFCSFIVGMAFSEIVPFLSLYVNSMGTFTKAQLTTYSGIVYAANFLVGAVTAPLWGMLADHTGRKLMLLRTSLGIAIAMGLMGLVTNVWQLVGLRALQGLFSGYIPTAQALIASQVPREHSGAALSTLMTGGTSGNLLGPVIGGVLAQFFSIRMTFFVTAGLLLITFLLSLFCVHEDFQPVKPEPATSANAPTPVSSTKRLLGSRLIFILLSSTMIVQFGNSSITPIISLYVKQLMHNVGPITIVSGIVVALPGISNILAAPRFGQYGDQHGSGKVLIAGYILGALVYFPQGFVTGVVMLGILRFLVGFADGALFPEIQTLLTKNAPASLTATVFSWNQSFYSVGSTLGAVIGGLIAAVFNYNAVFIFTALLMLSNFALIWWGAPEIRRNSPKTSQPK</sequence>
<dbReference type="EMBL" id="QXIL01000014">
    <property type="protein sequence ID" value="RXI78236.1"/>
    <property type="molecule type" value="Genomic_DNA"/>
</dbReference>
<dbReference type="SUPFAM" id="SSF103473">
    <property type="entry name" value="MFS general substrate transporter"/>
    <property type="match status" value="1"/>
</dbReference>
<evidence type="ECO:0000259" key="8">
    <source>
        <dbReference type="PROSITE" id="PS50850"/>
    </source>
</evidence>
<evidence type="ECO:0000256" key="6">
    <source>
        <dbReference type="ARBA" id="ARBA00023136"/>
    </source>
</evidence>
<evidence type="ECO:0000256" key="1">
    <source>
        <dbReference type="ARBA" id="ARBA00004651"/>
    </source>
</evidence>
<dbReference type="GO" id="GO:0022857">
    <property type="term" value="F:transmembrane transporter activity"/>
    <property type="evidence" value="ECO:0007669"/>
    <property type="project" value="InterPro"/>
</dbReference>
<keyword evidence="2" id="KW-0813">Transport</keyword>
<dbReference type="InterPro" id="IPR011701">
    <property type="entry name" value="MFS"/>
</dbReference>
<evidence type="ECO:0000256" key="7">
    <source>
        <dbReference type="SAM" id="Phobius"/>
    </source>
</evidence>
<feature type="transmembrane region" description="Helical" evidence="7">
    <location>
        <begin position="359"/>
        <end position="378"/>
    </location>
</feature>
<dbReference type="Proteomes" id="UP000290602">
    <property type="component" value="Unassembled WGS sequence"/>
</dbReference>
<dbReference type="PANTHER" id="PTHR43414">
    <property type="entry name" value="MULTIDRUG RESISTANCE PROTEIN MDTG"/>
    <property type="match status" value="1"/>
</dbReference>
<feature type="transmembrane region" description="Helical" evidence="7">
    <location>
        <begin position="17"/>
        <end position="37"/>
    </location>
</feature>
<protein>
    <submittedName>
        <fullName evidence="9">MFS transporter</fullName>
    </submittedName>
</protein>
<dbReference type="OrthoDB" id="65739at2"/>
<dbReference type="Pfam" id="PF07690">
    <property type="entry name" value="MFS_1"/>
    <property type="match status" value="1"/>
</dbReference>
<organism evidence="9 10">
    <name type="scientific">Levilactobacillus suantsaii</name>
    <dbReference type="NCBI Taxonomy" id="2292255"/>
    <lineage>
        <taxon>Bacteria</taxon>
        <taxon>Bacillati</taxon>
        <taxon>Bacillota</taxon>
        <taxon>Bacilli</taxon>
        <taxon>Lactobacillales</taxon>
        <taxon>Lactobacillaceae</taxon>
        <taxon>Levilactobacillus</taxon>
    </lineage>
</organism>
<comment type="subcellular location">
    <subcellularLocation>
        <location evidence="1">Cell membrane</location>
        <topology evidence="1">Multi-pass membrane protein</topology>
    </subcellularLocation>
</comment>
<dbReference type="Gene3D" id="1.20.1250.20">
    <property type="entry name" value="MFS general substrate transporter like domains"/>
    <property type="match status" value="2"/>
</dbReference>
<evidence type="ECO:0000256" key="3">
    <source>
        <dbReference type="ARBA" id="ARBA00022475"/>
    </source>
</evidence>
<feature type="transmembrane region" description="Helical" evidence="7">
    <location>
        <begin position="224"/>
        <end position="250"/>
    </location>
</feature>
<comment type="caution">
    <text evidence="9">The sequence shown here is derived from an EMBL/GenBank/DDBJ whole genome shotgun (WGS) entry which is preliminary data.</text>
</comment>
<feature type="transmembrane region" description="Helical" evidence="7">
    <location>
        <begin position="57"/>
        <end position="77"/>
    </location>
</feature>
<evidence type="ECO:0000313" key="10">
    <source>
        <dbReference type="Proteomes" id="UP000290602"/>
    </source>
</evidence>
<feature type="domain" description="Major facilitator superfamily (MFS) profile" evidence="8">
    <location>
        <begin position="14"/>
        <end position="406"/>
    </location>
</feature>
<dbReference type="GO" id="GO:0005886">
    <property type="term" value="C:plasma membrane"/>
    <property type="evidence" value="ECO:0007669"/>
    <property type="project" value="UniProtKB-SubCell"/>
</dbReference>
<dbReference type="InterPro" id="IPR020846">
    <property type="entry name" value="MFS_dom"/>
</dbReference>
<keyword evidence="4 7" id="KW-0812">Transmembrane</keyword>
<name>A0A4Q0VJX1_9LACO</name>
<evidence type="ECO:0000313" key="9">
    <source>
        <dbReference type="EMBL" id="RXI78236.1"/>
    </source>
</evidence>
<evidence type="ECO:0000256" key="4">
    <source>
        <dbReference type="ARBA" id="ARBA00022692"/>
    </source>
</evidence>
<gene>
    <name evidence="9" type="ORF">DXH47_07865</name>
</gene>
<dbReference type="AlphaFoldDB" id="A0A4Q0VJX1"/>
<keyword evidence="3" id="KW-1003">Cell membrane</keyword>
<keyword evidence="6 7" id="KW-0472">Membrane</keyword>
<feature type="transmembrane region" description="Helical" evidence="7">
    <location>
        <begin position="172"/>
        <end position="192"/>
    </location>
</feature>
<keyword evidence="10" id="KW-1185">Reference proteome</keyword>
<dbReference type="RefSeq" id="WP_129032803.1">
    <property type="nucleotide sequence ID" value="NZ_QXIL01000014.1"/>
</dbReference>
<feature type="transmembrane region" description="Helical" evidence="7">
    <location>
        <begin position="384"/>
        <end position="402"/>
    </location>
</feature>
<reference evidence="9 10" key="1">
    <citation type="submission" date="2018-08" db="EMBL/GenBank/DDBJ databases">
        <title>Lactobacillus suantsai sp. nov., isolated from traditional fermented suan-tsai in Taiwan.</title>
        <authorList>
            <person name="Huang C.-H."/>
        </authorList>
    </citation>
    <scope>NUCLEOTIDE SEQUENCE [LARGE SCALE GENOMIC DNA]</scope>
    <source>
        <strain evidence="9 10">BCRC 12945</strain>
    </source>
</reference>
<feature type="transmembrane region" description="Helical" evidence="7">
    <location>
        <begin position="89"/>
        <end position="110"/>
    </location>
</feature>
<feature type="transmembrane region" description="Helical" evidence="7">
    <location>
        <begin position="256"/>
        <end position="278"/>
    </location>
</feature>
<accession>A0A4Q0VJX1</accession>
<dbReference type="PANTHER" id="PTHR43414:SF6">
    <property type="entry name" value="MULTIDRUG RESISTANCE PROTEIN MDTG"/>
    <property type="match status" value="1"/>
</dbReference>